<dbReference type="EC" id="4.6.1.1" evidence="8"/>
<dbReference type="GO" id="GO:0006171">
    <property type="term" value="P:cAMP biosynthetic process"/>
    <property type="evidence" value="ECO:0007669"/>
    <property type="project" value="TreeGrafter"/>
</dbReference>
<keyword evidence="9" id="KW-1185">Reference proteome</keyword>
<feature type="transmembrane region" description="Helical" evidence="5">
    <location>
        <begin position="159"/>
        <end position="181"/>
    </location>
</feature>
<dbReference type="InterPro" id="IPR001054">
    <property type="entry name" value="A/G_cyclase"/>
</dbReference>
<accession>A0A840BYY9</accession>
<reference evidence="8 9" key="1">
    <citation type="submission" date="2020-08" db="EMBL/GenBank/DDBJ databases">
        <title>Genomic Encyclopedia of Type Strains, Phase IV (KMG-IV): sequencing the most valuable type-strain genomes for metagenomic binning, comparative biology and taxonomic classification.</title>
        <authorList>
            <person name="Goeker M."/>
        </authorList>
    </citation>
    <scope>NUCLEOTIDE SEQUENCE [LARGE SCALE GENOMIC DNA]</scope>
    <source>
        <strain evidence="8 9">DSM 103737</strain>
    </source>
</reference>
<dbReference type="Gene3D" id="3.30.70.1230">
    <property type="entry name" value="Nucleotide cyclase"/>
    <property type="match status" value="1"/>
</dbReference>
<evidence type="ECO:0000256" key="3">
    <source>
        <dbReference type="ARBA" id="ARBA00023136"/>
    </source>
</evidence>
<feature type="transmembrane region" description="Helical" evidence="5">
    <location>
        <begin position="193"/>
        <end position="210"/>
    </location>
</feature>
<dbReference type="GO" id="GO:0051536">
    <property type="term" value="F:iron-sulfur cluster binding"/>
    <property type="evidence" value="ECO:0007669"/>
    <property type="project" value="InterPro"/>
</dbReference>
<evidence type="ECO:0000256" key="5">
    <source>
        <dbReference type="SAM" id="Phobius"/>
    </source>
</evidence>
<dbReference type="RefSeq" id="WP_183315864.1">
    <property type="nucleotide sequence ID" value="NZ_JACIEN010000001.1"/>
</dbReference>
<proteinExistence type="predicted"/>
<sequence length="580" mass="62673">MTAAEVARGESTGKGVDRGTGKGRGSGRRLLPSLARLRLASGLVLFAFVLLHFLNHALGLVSIAVMDVVQTWRWALWRSPPGTILLYGAFAVHIALGVRALFRRRTWRMPLNDALQIGLGFAIPVLLVGHILGTRGMHVAAGVDDFYEPVLRRLWPDGAVSQSLLVVIVWGHASIGLYHWLRPKAWFPAAAPWLLSIATALPLLALAGWIEAARRLELLERGRQVPRWPSEEAAALAEWFAQAGNHLVFAFLGAVGLGLIAVRVATRLRAKVRISYGGGRRVRARPGPTLLEISRMNGVPHVSICGGRGRCTTCRVLVTAGGETLPPRGTLEETVLARIDAPPDVRLACQIRPTADLGVHLLVPAEGADAGQRDPYRWGVERRITVLFADLRGFTSLAEGMYPYDTVFLLNSYFEAMTAVIERHGGTVDKFLGDGIMALFGTRPERDAGARAALASAGEMLAALEDLNAEFAGLVPAPLRMGLGIHTGPAVLGRVGGMRRGGERELTALGDTVNTASRLEEMTKEFRCLLVTSEDTLKAAGIECPGGDFRQVPVRGRSETIAVWIADRRETIGDILTVTI</sequence>
<dbReference type="EMBL" id="JACIEN010000001">
    <property type="protein sequence ID" value="MBB4015986.1"/>
    <property type="molecule type" value="Genomic_DNA"/>
</dbReference>
<dbReference type="SUPFAM" id="SSF81343">
    <property type="entry name" value="Fumarate reductase respiratory complex transmembrane subunits"/>
    <property type="match status" value="1"/>
</dbReference>
<dbReference type="GO" id="GO:0004016">
    <property type="term" value="F:adenylate cyclase activity"/>
    <property type="evidence" value="ECO:0007669"/>
    <property type="project" value="UniProtKB-EC"/>
</dbReference>
<dbReference type="SUPFAM" id="SSF55073">
    <property type="entry name" value="Nucleotide cyclase"/>
    <property type="match status" value="1"/>
</dbReference>
<dbReference type="PROSITE" id="PS51085">
    <property type="entry name" value="2FE2S_FER_2"/>
    <property type="match status" value="1"/>
</dbReference>
<organism evidence="8 9">
    <name type="scientific">Chelatococcus caeni</name>
    <dbReference type="NCBI Taxonomy" id="1348468"/>
    <lineage>
        <taxon>Bacteria</taxon>
        <taxon>Pseudomonadati</taxon>
        <taxon>Pseudomonadota</taxon>
        <taxon>Alphaproteobacteria</taxon>
        <taxon>Hyphomicrobiales</taxon>
        <taxon>Chelatococcaceae</taxon>
        <taxon>Chelatococcus</taxon>
    </lineage>
</organism>
<feature type="region of interest" description="Disordered" evidence="4">
    <location>
        <begin position="1"/>
        <end position="25"/>
    </location>
</feature>
<evidence type="ECO:0000259" key="7">
    <source>
        <dbReference type="PROSITE" id="PS51085"/>
    </source>
</evidence>
<dbReference type="Pfam" id="PF00211">
    <property type="entry name" value="Guanylate_cyc"/>
    <property type="match status" value="1"/>
</dbReference>
<dbReference type="PROSITE" id="PS50125">
    <property type="entry name" value="GUANYLATE_CYCLASE_2"/>
    <property type="match status" value="1"/>
</dbReference>
<dbReference type="InterPro" id="IPR029787">
    <property type="entry name" value="Nucleotide_cyclase"/>
</dbReference>
<keyword evidence="8" id="KW-0456">Lyase</keyword>
<dbReference type="AlphaFoldDB" id="A0A840BYY9"/>
<dbReference type="GO" id="GO:0005886">
    <property type="term" value="C:plasma membrane"/>
    <property type="evidence" value="ECO:0007669"/>
    <property type="project" value="UniProtKB-SubCell"/>
</dbReference>
<feature type="transmembrane region" description="Helical" evidence="5">
    <location>
        <begin position="114"/>
        <end position="133"/>
    </location>
</feature>
<name>A0A840BYY9_9HYPH</name>
<dbReference type="PANTHER" id="PTHR43081:SF17">
    <property type="entry name" value="BLL5647 PROTEIN"/>
    <property type="match status" value="1"/>
</dbReference>
<dbReference type="SMART" id="SM00044">
    <property type="entry name" value="CYCc"/>
    <property type="match status" value="1"/>
</dbReference>
<feature type="domain" description="2Fe-2S ferredoxin-type" evidence="7">
    <location>
        <begin position="270"/>
        <end position="367"/>
    </location>
</feature>
<evidence type="ECO:0000313" key="8">
    <source>
        <dbReference type="EMBL" id="MBB4015986.1"/>
    </source>
</evidence>
<dbReference type="InterPro" id="IPR034804">
    <property type="entry name" value="SQR/QFR_C/D"/>
</dbReference>
<dbReference type="GO" id="GO:0035556">
    <property type="term" value="P:intracellular signal transduction"/>
    <property type="evidence" value="ECO:0007669"/>
    <property type="project" value="InterPro"/>
</dbReference>
<evidence type="ECO:0000313" key="9">
    <source>
        <dbReference type="Proteomes" id="UP000577362"/>
    </source>
</evidence>
<evidence type="ECO:0000256" key="1">
    <source>
        <dbReference type="ARBA" id="ARBA00004651"/>
    </source>
</evidence>
<keyword evidence="3 5" id="KW-0472">Membrane</keyword>
<feature type="transmembrane region" description="Helical" evidence="5">
    <location>
        <begin position="246"/>
        <end position="265"/>
    </location>
</feature>
<dbReference type="CDD" id="cd07302">
    <property type="entry name" value="CHD"/>
    <property type="match status" value="1"/>
</dbReference>
<feature type="domain" description="Guanylate cyclase" evidence="6">
    <location>
        <begin position="385"/>
        <end position="520"/>
    </location>
</feature>
<dbReference type="Gene3D" id="3.10.20.30">
    <property type="match status" value="1"/>
</dbReference>
<dbReference type="Proteomes" id="UP000577362">
    <property type="component" value="Unassembled WGS sequence"/>
</dbReference>
<dbReference type="InterPro" id="IPR001041">
    <property type="entry name" value="2Fe-2S_ferredoxin-type"/>
</dbReference>
<dbReference type="Pfam" id="PF00111">
    <property type="entry name" value="Fer2"/>
    <property type="match status" value="1"/>
</dbReference>
<evidence type="ECO:0000256" key="2">
    <source>
        <dbReference type="ARBA" id="ARBA00022475"/>
    </source>
</evidence>
<feature type="transmembrane region" description="Helical" evidence="5">
    <location>
        <begin position="39"/>
        <end position="64"/>
    </location>
</feature>
<dbReference type="SUPFAM" id="SSF54292">
    <property type="entry name" value="2Fe-2S ferredoxin-like"/>
    <property type="match status" value="1"/>
</dbReference>
<dbReference type="InterPro" id="IPR012675">
    <property type="entry name" value="Beta-grasp_dom_sf"/>
</dbReference>
<comment type="subcellular location">
    <subcellularLocation>
        <location evidence="1">Cell membrane</location>
        <topology evidence="1">Multi-pass membrane protein</topology>
    </subcellularLocation>
</comment>
<dbReference type="PANTHER" id="PTHR43081">
    <property type="entry name" value="ADENYLATE CYCLASE, TERMINAL-DIFFERENTIATION SPECIFIC-RELATED"/>
    <property type="match status" value="1"/>
</dbReference>
<evidence type="ECO:0000259" key="6">
    <source>
        <dbReference type="PROSITE" id="PS50125"/>
    </source>
</evidence>
<evidence type="ECO:0000256" key="4">
    <source>
        <dbReference type="SAM" id="MobiDB-lite"/>
    </source>
</evidence>
<keyword evidence="2" id="KW-1003">Cell membrane</keyword>
<dbReference type="InterPro" id="IPR050697">
    <property type="entry name" value="Adenylyl/Guanylyl_Cyclase_3/4"/>
</dbReference>
<comment type="caution">
    <text evidence="8">The sequence shown here is derived from an EMBL/GenBank/DDBJ whole genome shotgun (WGS) entry which is preliminary data.</text>
</comment>
<feature type="transmembrane region" description="Helical" evidence="5">
    <location>
        <begin position="84"/>
        <end position="102"/>
    </location>
</feature>
<dbReference type="InterPro" id="IPR036010">
    <property type="entry name" value="2Fe-2S_ferredoxin-like_sf"/>
</dbReference>
<gene>
    <name evidence="8" type="ORF">GGR16_000992</name>
</gene>
<protein>
    <submittedName>
        <fullName evidence="8">Adenylate cyclase</fullName>
        <ecNumber evidence="8">4.6.1.1</ecNumber>
    </submittedName>
</protein>
<keyword evidence="5" id="KW-0812">Transmembrane</keyword>
<dbReference type="CDD" id="cd00207">
    <property type="entry name" value="fer2"/>
    <property type="match status" value="1"/>
</dbReference>
<keyword evidence="5" id="KW-1133">Transmembrane helix</keyword>